<dbReference type="RefSeq" id="XP_004988086.1">
    <property type="nucleotide sequence ID" value="XM_004988029.1"/>
</dbReference>
<gene>
    <name evidence="7" type="ORF">PTSG_10552</name>
</gene>
<dbReference type="GO" id="GO:0048038">
    <property type="term" value="F:quinone binding"/>
    <property type="evidence" value="ECO:0007669"/>
    <property type="project" value="InterPro"/>
</dbReference>
<dbReference type="OrthoDB" id="1009at2759"/>
<dbReference type="GO" id="GO:0005739">
    <property type="term" value="C:mitochondrion"/>
    <property type="evidence" value="ECO:0007669"/>
    <property type="project" value="GOC"/>
</dbReference>
<proteinExistence type="inferred from homology"/>
<dbReference type="Pfam" id="PF00346">
    <property type="entry name" value="Complex1_49kDa"/>
    <property type="match status" value="1"/>
</dbReference>
<dbReference type="OMA" id="TRMDYLT"/>
<dbReference type="InterPro" id="IPR001135">
    <property type="entry name" value="NADH_Q_OxRdtase_suD"/>
</dbReference>
<dbReference type="NCBIfam" id="NF004739">
    <property type="entry name" value="PRK06075.1"/>
    <property type="match status" value="1"/>
</dbReference>
<dbReference type="eggNOG" id="KOG2870">
    <property type="taxonomic scope" value="Eukaryota"/>
</dbReference>
<feature type="domain" description="NADH-quinone oxidoreductase subunit D" evidence="6">
    <location>
        <begin position="187"/>
        <end position="457"/>
    </location>
</feature>
<dbReference type="SUPFAM" id="SSF56762">
    <property type="entry name" value="HydB/Nqo4-like"/>
    <property type="match status" value="1"/>
</dbReference>
<evidence type="ECO:0000256" key="3">
    <source>
        <dbReference type="ARBA" id="ARBA00022967"/>
    </source>
</evidence>
<dbReference type="InterPro" id="IPR014029">
    <property type="entry name" value="NADH_UbQ_OxRdtase_49kDa_CS"/>
</dbReference>
<evidence type="ECO:0000256" key="5">
    <source>
        <dbReference type="RuleBase" id="RU003685"/>
    </source>
</evidence>
<evidence type="ECO:0000256" key="2">
    <source>
        <dbReference type="ARBA" id="ARBA00022448"/>
    </source>
</evidence>
<dbReference type="InParanoid" id="F2URP1"/>
<reference evidence="7" key="1">
    <citation type="submission" date="2009-08" db="EMBL/GenBank/DDBJ databases">
        <title>Annotation of Salpingoeca rosetta.</title>
        <authorList>
            <consortium name="The Broad Institute Genome Sequencing Platform"/>
            <person name="Russ C."/>
            <person name="Cuomo C."/>
            <person name="Burger G."/>
            <person name="Gray M.W."/>
            <person name="Holland P.W.H."/>
            <person name="King N."/>
            <person name="Lang F.B.F."/>
            <person name="Roger A.J."/>
            <person name="Ruiz-Trillo I."/>
            <person name="Young S.K."/>
            <person name="Zeng Q."/>
            <person name="Gargeya S."/>
            <person name="Alvarado L."/>
            <person name="Berlin A."/>
            <person name="Chapman S.B."/>
            <person name="Chen Z."/>
            <person name="Freedman E."/>
            <person name="Gellesch M."/>
            <person name="Goldberg J."/>
            <person name="Griggs A."/>
            <person name="Gujja S."/>
            <person name="Heilman E."/>
            <person name="Heiman D."/>
            <person name="Howarth C."/>
            <person name="Mehta T."/>
            <person name="Neiman D."/>
            <person name="Pearson M."/>
            <person name="Roberts A."/>
            <person name="Saif S."/>
            <person name="Shea T."/>
            <person name="Shenoy N."/>
            <person name="Sisk P."/>
            <person name="Stolte C."/>
            <person name="Sykes S."/>
            <person name="White J."/>
            <person name="Yandava C."/>
            <person name="Haas B."/>
            <person name="Nusbaum C."/>
            <person name="Birren B."/>
        </authorList>
    </citation>
    <scope>NUCLEOTIDE SEQUENCE [LARGE SCALE GENOMIC DNA]</scope>
    <source>
        <strain evidence="7">ATCC 50818</strain>
    </source>
</reference>
<dbReference type="InterPro" id="IPR022885">
    <property type="entry name" value="NDH1_su_D/H"/>
</dbReference>
<dbReference type="KEGG" id="sre:PTSG_10552"/>
<accession>F2URP1</accession>
<dbReference type="GeneID" id="16068612"/>
<dbReference type="EMBL" id="GL832992">
    <property type="protein sequence ID" value="EGD80296.1"/>
    <property type="molecule type" value="Genomic_DNA"/>
</dbReference>
<dbReference type="HAMAP" id="MF_01358">
    <property type="entry name" value="NDH1_NuoD"/>
    <property type="match status" value="1"/>
</dbReference>
<evidence type="ECO:0000256" key="4">
    <source>
        <dbReference type="ARBA" id="ARBA00023027"/>
    </source>
</evidence>
<evidence type="ECO:0000256" key="1">
    <source>
        <dbReference type="ARBA" id="ARBA00005769"/>
    </source>
</evidence>
<dbReference type="FunFam" id="1.10.645.10:FF:000005">
    <property type="entry name" value="NADH-quinone oxidoreductase subunit D"/>
    <property type="match status" value="1"/>
</dbReference>
<dbReference type="Proteomes" id="UP000007799">
    <property type="component" value="Unassembled WGS sequence"/>
</dbReference>
<organism evidence="8">
    <name type="scientific">Salpingoeca rosetta (strain ATCC 50818 / BSB-021)</name>
    <dbReference type="NCBI Taxonomy" id="946362"/>
    <lineage>
        <taxon>Eukaryota</taxon>
        <taxon>Choanoflagellata</taxon>
        <taxon>Craspedida</taxon>
        <taxon>Salpingoecidae</taxon>
        <taxon>Salpingoeca</taxon>
    </lineage>
</organism>
<comment type="similarity">
    <text evidence="1 5">Belongs to the complex I 49 kDa subunit family.</text>
</comment>
<keyword evidence="8" id="KW-1185">Reference proteome</keyword>
<dbReference type="AlphaFoldDB" id="F2URP1"/>
<dbReference type="PANTHER" id="PTHR11993:SF10">
    <property type="entry name" value="NADH DEHYDROGENASE [UBIQUINONE] IRON-SULFUR PROTEIN 2, MITOCHONDRIAL"/>
    <property type="match status" value="1"/>
</dbReference>
<keyword evidence="2 5" id="KW-0813">Transport</keyword>
<dbReference type="InterPro" id="IPR029014">
    <property type="entry name" value="NiFe-Hase_large"/>
</dbReference>
<evidence type="ECO:0000259" key="6">
    <source>
        <dbReference type="Pfam" id="PF00346"/>
    </source>
</evidence>
<sequence length="457" mass="51890">MAFVQQLRQRAGMAMRAATRGFHACRPVQRAANALPADDDLDGWEEYLTQRKHKEFDIQHPTRDYVPEQEVSNLTVNFGPQHPAAHGVLRLVLELDGEIVRHADPHVGLLHRGTEKLIEYKNYLQALPYFDRLDYVSMMCNEQAYSLAVEKLLNIEVPERAKYIRVLFGELTRILNHIMGVTTHALDVGALTPFLWLFEEREKMMEFYERVSGARMHAAYVRPGGVSLDMPIGLMEDIYQWAQAFPARIDEVEELLTGNRIWKQRLVDVGVVTAKDALDWGFSGVMLRGSGIPWDLRKSQPYDAYDKVEFDVPVGSRGDSYDRYLIRCEEMRQSVRIINQCLNDMPDGEVRVDDAKVAPPRRAEMKESMEALIHHFKLYTEGYQVPPGSTYTAIEAPKGEFGVYLVSDGTSKPYRCKIKAPGFAHLAGLDMMAKGHMLADVVALIGTLDIVFGEVDR</sequence>
<keyword evidence="4 5" id="KW-0520">NAD</keyword>
<dbReference type="FunCoup" id="F2URP1">
    <property type="interactions" value="970"/>
</dbReference>
<dbReference type="NCBIfam" id="TIGR01962">
    <property type="entry name" value="NuoD"/>
    <property type="match status" value="1"/>
</dbReference>
<protein>
    <submittedName>
        <fullName evidence="7">NADH dehydrogenase iron-sulfur protein 2</fullName>
    </submittedName>
</protein>
<keyword evidence="3 5" id="KW-1278">Translocase</keyword>
<dbReference type="PROSITE" id="PS00535">
    <property type="entry name" value="COMPLEX1_49K"/>
    <property type="match status" value="1"/>
</dbReference>
<dbReference type="GO" id="GO:0006120">
    <property type="term" value="P:mitochondrial electron transport, NADH to ubiquinone"/>
    <property type="evidence" value="ECO:0007669"/>
    <property type="project" value="TreeGrafter"/>
</dbReference>
<name>F2URP1_SALR5</name>
<dbReference type="GO" id="GO:0016651">
    <property type="term" value="F:oxidoreductase activity, acting on NAD(P)H"/>
    <property type="evidence" value="ECO:0007669"/>
    <property type="project" value="InterPro"/>
</dbReference>
<dbReference type="PANTHER" id="PTHR11993">
    <property type="entry name" value="NADH-UBIQUINONE OXIDOREDUCTASE 49 KDA SUBUNIT"/>
    <property type="match status" value="1"/>
</dbReference>
<dbReference type="GO" id="GO:0051287">
    <property type="term" value="F:NAD binding"/>
    <property type="evidence" value="ECO:0007669"/>
    <property type="project" value="InterPro"/>
</dbReference>
<evidence type="ECO:0000313" key="8">
    <source>
        <dbReference type="Proteomes" id="UP000007799"/>
    </source>
</evidence>
<dbReference type="Gene3D" id="1.10.645.10">
    <property type="entry name" value="Cytochrome-c3 Hydrogenase, chain B"/>
    <property type="match status" value="1"/>
</dbReference>
<evidence type="ECO:0000313" key="7">
    <source>
        <dbReference type="EMBL" id="EGD80296.1"/>
    </source>
</evidence>
<dbReference type="STRING" id="946362.F2URP1"/>